<dbReference type="GeneID" id="17319120"/>
<evidence type="ECO:0000313" key="1">
    <source>
        <dbReference type="EMBL" id="CDF41090.1"/>
    </source>
</evidence>
<dbReference type="KEGG" id="ccp:CHC_T00007316001"/>
<gene>
    <name evidence="1" type="ORF">CHC_T00007316001</name>
</gene>
<evidence type="ECO:0000313" key="2">
    <source>
        <dbReference type="Proteomes" id="UP000012073"/>
    </source>
</evidence>
<proteinExistence type="predicted"/>
<name>R7QUS2_CHOCR</name>
<dbReference type="RefSeq" id="XP_005711384.1">
    <property type="nucleotide sequence ID" value="XM_005711327.1"/>
</dbReference>
<dbReference type="EMBL" id="HG002309">
    <property type="protein sequence ID" value="CDF41090.1"/>
    <property type="molecule type" value="Genomic_DNA"/>
</dbReference>
<sequence>MPTRGRKTASPKQPIRRASQANSLLLRAFPIPIHILQYTTFTRVVPGKDKSTSFSGSPTHGAVRPTLPVRAWRPNLQIVRPHRTVCPAGNRLITNERRRVNEESSVSYTDLTPTCRSHPDSFLLASRLNPRTVGANP</sequence>
<dbReference type="Proteomes" id="UP000012073">
    <property type="component" value="Unassembled WGS sequence"/>
</dbReference>
<organism evidence="1 2">
    <name type="scientific">Chondrus crispus</name>
    <name type="common">Carrageen Irish moss</name>
    <name type="synonym">Polymorpha crispa</name>
    <dbReference type="NCBI Taxonomy" id="2769"/>
    <lineage>
        <taxon>Eukaryota</taxon>
        <taxon>Rhodophyta</taxon>
        <taxon>Florideophyceae</taxon>
        <taxon>Rhodymeniophycidae</taxon>
        <taxon>Gigartinales</taxon>
        <taxon>Gigartinaceae</taxon>
        <taxon>Chondrus</taxon>
    </lineage>
</organism>
<dbReference type="AlphaFoldDB" id="R7QUS2"/>
<keyword evidence="2" id="KW-1185">Reference proteome</keyword>
<protein>
    <submittedName>
        <fullName evidence="1">Uncharacterized protein</fullName>
    </submittedName>
</protein>
<dbReference type="Gramene" id="CDF41090">
    <property type="protein sequence ID" value="CDF41090"/>
    <property type="gene ID" value="CHC_T00007316001"/>
</dbReference>
<accession>R7QUS2</accession>
<reference evidence="2" key="1">
    <citation type="journal article" date="2013" name="Proc. Natl. Acad. Sci. U.S.A.">
        <title>Genome structure and metabolic features in the red seaweed Chondrus crispus shed light on evolution of the Archaeplastida.</title>
        <authorList>
            <person name="Collen J."/>
            <person name="Porcel B."/>
            <person name="Carre W."/>
            <person name="Ball S.G."/>
            <person name="Chaparro C."/>
            <person name="Tonon T."/>
            <person name="Barbeyron T."/>
            <person name="Michel G."/>
            <person name="Noel B."/>
            <person name="Valentin K."/>
            <person name="Elias M."/>
            <person name="Artiguenave F."/>
            <person name="Arun A."/>
            <person name="Aury J.M."/>
            <person name="Barbosa-Neto J.F."/>
            <person name="Bothwell J.H."/>
            <person name="Bouget F.Y."/>
            <person name="Brillet L."/>
            <person name="Cabello-Hurtado F."/>
            <person name="Capella-Gutierrez S."/>
            <person name="Charrier B."/>
            <person name="Cladiere L."/>
            <person name="Cock J.M."/>
            <person name="Coelho S.M."/>
            <person name="Colleoni C."/>
            <person name="Czjzek M."/>
            <person name="Da Silva C."/>
            <person name="Delage L."/>
            <person name="Denoeud F."/>
            <person name="Deschamps P."/>
            <person name="Dittami S.M."/>
            <person name="Gabaldon T."/>
            <person name="Gachon C.M."/>
            <person name="Groisillier A."/>
            <person name="Herve C."/>
            <person name="Jabbari K."/>
            <person name="Katinka M."/>
            <person name="Kloareg B."/>
            <person name="Kowalczyk N."/>
            <person name="Labadie K."/>
            <person name="Leblanc C."/>
            <person name="Lopez P.J."/>
            <person name="McLachlan D.H."/>
            <person name="Meslet-Cladiere L."/>
            <person name="Moustafa A."/>
            <person name="Nehr Z."/>
            <person name="Nyvall Collen P."/>
            <person name="Panaud O."/>
            <person name="Partensky F."/>
            <person name="Poulain J."/>
            <person name="Rensing S.A."/>
            <person name="Rousvoal S."/>
            <person name="Samson G."/>
            <person name="Symeonidi A."/>
            <person name="Weissenbach J."/>
            <person name="Zambounis A."/>
            <person name="Wincker P."/>
            <person name="Boyen C."/>
        </authorList>
    </citation>
    <scope>NUCLEOTIDE SEQUENCE [LARGE SCALE GENOMIC DNA]</scope>
    <source>
        <strain evidence="2">cv. Stackhouse</strain>
    </source>
</reference>